<organism evidence="2 3">
    <name type="scientific">Cyphomyrmex costatus</name>
    <dbReference type="NCBI Taxonomy" id="456900"/>
    <lineage>
        <taxon>Eukaryota</taxon>
        <taxon>Metazoa</taxon>
        <taxon>Ecdysozoa</taxon>
        <taxon>Arthropoda</taxon>
        <taxon>Hexapoda</taxon>
        <taxon>Insecta</taxon>
        <taxon>Pterygota</taxon>
        <taxon>Neoptera</taxon>
        <taxon>Endopterygota</taxon>
        <taxon>Hymenoptera</taxon>
        <taxon>Apocrita</taxon>
        <taxon>Aculeata</taxon>
        <taxon>Formicoidea</taxon>
        <taxon>Formicidae</taxon>
        <taxon>Myrmicinae</taxon>
        <taxon>Cyphomyrmex</taxon>
    </lineage>
</organism>
<dbReference type="Proteomes" id="UP000078542">
    <property type="component" value="Unassembled WGS sequence"/>
</dbReference>
<evidence type="ECO:0000313" key="3">
    <source>
        <dbReference type="Proteomes" id="UP000078542"/>
    </source>
</evidence>
<evidence type="ECO:0000256" key="1">
    <source>
        <dbReference type="SAM" id="MobiDB-lite"/>
    </source>
</evidence>
<feature type="region of interest" description="Disordered" evidence="1">
    <location>
        <begin position="204"/>
        <end position="227"/>
    </location>
</feature>
<accession>A0A195D3B6</accession>
<dbReference type="AlphaFoldDB" id="A0A195D3B6"/>
<gene>
    <name evidence="2" type="ORF">ALC62_01595</name>
</gene>
<reference evidence="2 3" key="1">
    <citation type="submission" date="2016-03" db="EMBL/GenBank/DDBJ databases">
        <title>Cyphomyrmex costatus WGS genome.</title>
        <authorList>
            <person name="Nygaard S."/>
            <person name="Hu H."/>
            <person name="Boomsma J."/>
            <person name="Zhang G."/>
        </authorList>
    </citation>
    <scope>NUCLEOTIDE SEQUENCE [LARGE SCALE GENOMIC DNA]</scope>
    <source>
        <strain evidence="2">MS0001</strain>
        <tissue evidence="2">Whole body</tissue>
    </source>
</reference>
<feature type="compositionally biased region" description="Basic and acidic residues" evidence="1">
    <location>
        <begin position="204"/>
        <end position="220"/>
    </location>
</feature>
<evidence type="ECO:0000313" key="2">
    <source>
        <dbReference type="EMBL" id="KYN07393.1"/>
    </source>
</evidence>
<protein>
    <submittedName>
        <fullName evidence="2">Uncharacterized protein</fullName>
    </submittedName>
</protein>
<proteinExistence type="predicted"/>
<name>A0A195D3B6_9HYME</name>
<sequence>FLNPKVAAPLLSEPVFSSGQYFSRSMPMVYPAPKSHGGSYLHQRRESRGARCLEGTFATLRVLVPRSCGSTMDQHERYHRLHKDADISSFYRSSETKHPIDTLFNPNHYNLNDTLTFNIPLKEEFSFSGIEILTRIVFMWSVGAKQYHADSKSEVGELNVLRGKTKRRRRCEKEVGGKLDGGEGVRGGEVKSCLLLCGVLEERHSGARGPKKPDSGKGEGARAPAGPPWPNVRRIVSIHWRVERWGKKLRWRRTPVWKTSAAEHLSVIFDVAVKHDKKKEKILLVVCLHHFSFACLKRTPFHLMIPRRRHDFLRSNLIAAVTGCYLTVASAEPFVLARARLRSYNMLGASEEDSGRLVSRDVSHDALTRRSPDCVGILRARAFIVRGSTRGALHN</sequence>
<keyword evidence="3" id="KW-1185">Reference proteome</keyword>
<feature type="non-terminal residue" evidence="2">
    <location>
        <position position="1"/>
    </location>
</feature>
<dbReference type="EMBL" id="KQ976885">
    <property type="protein sequence ID" value="KYN07393.1"/>
    <property type="molecule type" value="Genomic_DNA"/>
</dbReference>